<reference evidence="1 2" key="1">
    <citation type="submission" date="2024-05" db="EMBL/GenBank/DDBJ databases">
        <authorList>
            <person name="Wallberg A."/>
        </authorList>
    </citation>
    <scope>NUCLEOTIDE SEQUENCE [LARGE SCALE GENOMIC DNA]</scope>
</reference>
<evidence type="ECO:0008006" key="3">
    <source>
        <dbReference type="Google" id="ProtNLM"/>
    </source>
</evidence>
<dbReference type="PANTHER" id="PTHR19446">
    <property type="entry name" value="REVERSE TRANSCRIPTASES"/>
    <property type="match status" value="1"/>
</dbReference>
<dbReference type="Proteomes" id="UP001497623">
    <property type="component" value="Unassembled WGS sequence"/>
</dbReference>
<sequence length="273" mass="32493">MVRVAIEKHELEVTEEIRNSDNKGKMLWKNIEKLKGNENKNKEIEIYDKDKQKIEEKKEEGLISIYWKGIQNKEINKIINSWDEQLKIEKLSSFELEESEAIRKKSMMEHMDMIGEQKRIIIPLMFPIIDKSEVKEKLIQLKKDKSAGPNMLKPEYFKIMLESDKCIDVMTKCYNNEIMKIEKPDKWKESRTKLIPKKSKPQVKDFRPIAITNIDYKLYMSIIKDKIESHLIRNDLVKFNQTGFTKGGRLEYNHFLLQYLVKDNIENKGNKNH</sequence>
<protein>
    <recommendedName>
        <fullName evidence="3">Reverse transcriptase domain-containing protein</fullName>
    </recommendedName>
</protein>
<dbReference type="EMBL" id="CAXKWB010011727">
    <property type="protein sequence ID" value="CAL4102226.1"/>
    <property type="molecule type" value="Genomic_DNA"/>
</dbReference>
<organism evidence="1 2">
    <name type="scientific">Meganyctiphanes norvegica</name>
    <name type="common">Northern krill</name>
    <name type="synonym">Thysanopoda norvegica</name>
    <dbReference type="NCBI Taxonomy" id="48144"/>
    <lineage>
        <taxon>Eukaryota</taxon>
        <taxon>Metazoa</taxon>
        <taxon>Ecdysozoa</taxon>
        <taxon>Arthropoda</taxon>
        <taxon>Crustacea</taxon>
        <taxon>Multicrustacea</taxon>
        <taxon>Malacostraca</taxon>
        <taxon>Eumalacostraca</taxon>
        <taxon>Eucarida</taxon>
        <taxon>Euphausiacea</taxon>
        <taxon>Euphausiidae</taxon>
        <taxon>Meganyctiphanes</taxon>
    </lineage>
</organism>
<proteinExistence type="predicted"/>
<evidence type="ECO:0000313" key="1">
    <source>
        <dbReference type="EMBL" id="CAL4102226.1"/>
    </source>
</evidence>
<accession>A0AAV2QXS7</accession>
<evidence type="ECO:0000313" key="2">
    <source>
        <dbReference type="Proteomes" id="UP001497623"/>
    </source>
</evidence>
<dbReference type="AlphaFoldDB" id="A0AAV2QXS7"/>
<comment type="caution">
    <text evidence="1">The sequence shown here is derived from an EMBL/GenBank/DDBJ whole genome shotgun (WGS) entry which is preliminary data.</text>
</comment>
<keyword evidence="2" id="KW-1185">Reference proteome</keyword>
<gene>
    <name evidence="1" type="ORF">MNOR_LOCUS17231</name>
</gene>
<name>A0AAV2QXS7_MEGNR</name>